<protein>
    <submittedName>
        <fullName evidence="2">STAS domain-containing protein</fullName>
    </submittedName>
</protein>
<dbReference type="Pfam" id="PF13466">
    <property type="entry name" value="STAS_2"/>
    <property type="match status" value="1"/>
</dbReference>
<accession>A0A845GVH5</accession>
<feature type="domain" description="STAS" evidence="1">
    <location>
        <begin position="1"/>
        <end position="97"/>
    </location>
</feature>
<dbReference type="AlphaFoldDB" id="A0A845GVH5"/>
<dbReference type="CDD" id="cd07043">
    <property type="entry name" value="STAS_anti-anti-sigma_factors"/>
    <property type="match status" value="1"/>
</dbReference>
<sequence>MSALRLRIDGEFSIYRAAELKEMVLTAVAQAPCLELDLSAVSELDTAGVQILLLARQAALVRGHALRLVNSSAAVQATLALLRVFPEADGAEAGHVS</sequence>
<dbReference type="Proteomes" id="UP000447355">
    <property type="component" value="Unassembled WGS sequence"/>
</dbReference>
<gene>
    <name evidence="2" type="ORF">GTP90_22735</name>
</gene>
<dbReference type="SUPFAM" id="SSF52091">
    <property type="entry name" value="SpoIIaa-like"/>
    <property type="match status" value="1"/>
</dbReference>
<dbReference type="RefSeq" id="WP_161085680.1">
    <property type="nucleotide sequence ID" value="NZ_WWCX01000051.1"/>
</dbReference>
<name>A0A845GVH5_9BURK</name>
<dbReference type="InterPro" id="IPR052746">
    <property type="entry name" value="MlaB_ABC_Transporter"/>
</dbReference>
<dbReference type="PANTHER" id="PTHR35849">
    <property type="entry name" value="BLR2341 PROTEIN"/>
    <property type="match status" value="1"/>
</dbReference>
<dbReference type="PROSITE" id="PS50801">
    <property type="entry name" value="STAS"/>
    <property type="match status" value="1"/>
</dbReference>
<comment type="caution">
    <text evidence="2">The sequence shown here is derived from an EMBL/GenBank/DDBJ whole genome shotgun (WGS) entry which is preliminary data.</text>
</comment>
<dbReference type="InterPro" id="IPR058548">
    <property type="entry name" value="MlaB-like_STAS"/>
</dbReference>
<evidence type="ECO:0000259" key="1">
    <source>
        <dbReference type="PROSITE" id="PS50801"/>
    </source>
</evidence>
<dbReference type="InterPro" id="IPR002645">
    <property type="entry name" value="STAS_dom"/>
</dbReference>
<proteinExistence type="predicted"/>
<evidence type="ECO:0000313" key="3">
    <source>
        <dbReference type="Proteomes" id="UP000447355"/>
    </source>
</evidence>
<dbReference type="EMBL" id="WWCX01000051">
    <property type="protein sequence ID" value="MYM96677.1"/>
    <property type="molecule type" value="Genomic_DNA"/>
</dbReference>
<dbReference type="PANTHER" id="PTHR35849:SF2">
    <property type="entry name" value="BLR2341 PROTEIN"/>
    <property type="match status" value="1"/>
</dbReference>
<dbReference type="InterPro" id="IPR036513">
    <property type="entry name" value="STAS_dom_sf"/>
</dbReference>
<reference evidence="2" key="1">
    <citation type="submission" date="2019-12" db="EMBL/GenBank/DDBJ databases">
        <title>Novel species isolated from a subtropical stream in China.</title>
        <authorList>
            <person name="Lu H."/>
        </authorList>
    </citation>
    <scope>NUCLEOTIDE SEQUENCE [LARGE SCALE GENOMIC DNA]</scope>
    <source>
        <strain evidence="2">FT81W</strain>
    </source>
</reference>
<organism evidence="2 3">
    <name type="scientific">Duganella vulcania</name>
    <dbReference type="NCBI Taxonomy" id="2692166"/>
    <lineage>
        <taxon>Bacteria</taxon>
        <taxon>Pseudomonadati</taxon>
        <taxon>Pseudomonadota</taxon>
        <taxon>Betaproteobacteria</taxon>
        <taxon>Burkholderiales</taxon>
        <taxon>Oxalobacteraceae</taxon>
        <taxon>Telluria group</taxon>
        <taxon>Duganella</taxon>
    </lineage>
</organism>
<dbReference type="Gene3D" id="3.30.750.24">
    <property type="entry name" value="STAS domain"/>
    <property type="match status" value="1"/>
</dbReference>
<evidence type="ECO:0000313" key="2">
    <source>
        <dbReference type="EMBL" id="MYM96677.1"/>
    </source>
</evidence>